<dbReference type="EMBL" id="SUNJ01012097">
    <property type="protein sequence ID" value="TPP58343.1"/>
    <property type="molecule type" value="Genomic_DNA"/>
</dbReference>
<dbReference type="AlphaFoldDB" id="A0A504YBF3"/>
<proteinExistence type="predicted"/>
<evidence type="ECO:0008006" key="3">
    <source>
        <dbReference type="Google" id="ProtNLM"/>
    </source>
</evidence>
<dbReference type="Proteomes" id="UP000316759">
    <property type="component" value="Unassembled WGS sequence"/>
</dbReference>
<accession>A0A504YBF3</accession>
<comment type="caution">
    <text evidence="1">The sequence shown here is derived from an EMBL/GenBank/DDBJ whole genome shotgun (WGS) entry which is preliminary data.</text>
</comment>
<organism evidence="1 2">
    <name type="scientific">Fasciola gigantica</name>
    <name type="common">Giant liver fluke</name>
    <dbReference type="NCBI Taxonomy" id="46835"/>
    <lineage>
        <taxon>Eukaryota</taxon>
        <taxon>Metazoa</taxon>
        <taxon>Spiralia</taxon>
        <taxon>Lophotrochozoa</taxon>
        <taxon>Platyhelminthes</taxon>
        <taxon>Trematoda</taxon>
        <taxon>Digenea</taxon>
        <taxon>Plagiorchiida</taxon>
        <taxon>Echinostomata</taxon>
        <taxon>Echinostomatoidea</taxon>
        <taxon>Fasciolidae</taxon>
        <taxon>Fasciola</taxon>
    </lineage>
</organism>
<gene>
    <name evidence="1" type="ORF">FGIG_03068</name>
</gene>
<protein>
    <recommendedName>
        <fullName evidence="3">F5/8 type C domain-containing protein</fullName>
    </recommendedName>
</protein>
<name>A0A504YBF3_FASGI</name>
<evidence type="ECO:0000313" key="2">
    <source>
        <dbReference type="Proteomes" id="UP000316759"/>
    </source>
</evidence>
<keyword evidence="2" id="KW-1185">Reference proteome</keyword>
<reference evidence="1 2" key="1">
    <citation type="submission" date="2019-04" db="EMBL/GenBank/DDBJ databases">
        <title>Annotation for the trematode Fasciola gigantica.</title>
        <authorList>
            <person name="Choi Y.-J."/>
        </authorList>
    </citation>
    <scope>NUCLEOTIDE SEQUENCE [LARGE SCALE GENOMIC DNA]</scope>
    <source>
        <strain evidence="1">Uganda_cow_1</strain>
    </source>
</reference>
<dbReference type="OrthoDB" id="6313056at2759"/>
<sequence>MVLHNGPWVSKVDLTSNGSEVLWNDNSDIRLFVQHTSRLYFESEIIVSARVQFAREFGLPNDAKLKLISFTLEVDCNLMSNVRGNITVPSYTTANVVLHRSRDAYTNLIALSSGPITDCRVRTWTIDMFVTPRSQHRQNPEVHVPHINLDMGILSTFYYVRINLTTTNSITFRSQILMTTDGRSYTPVEEISFARHRNHSYSCVFTWPIRARGLLVVPLIPVVKHEIPTQDIQLYGTVDKRDVYQYDPCQPPYLMGPAGGLTLPDWMLIWKRSFIHVGDKMVVCYPEDSWNDFRAPKMICYCAIERDPLVGFDLGNKVSQVITYQTEDKIFIGIEPQRQGIVVSRDLEHWTGWSMSTFRYETDGKHLQNATYLPWEETDKFNKNLVGKKCSAYTSGDWNFCYSGIFYKNKQVASWDDATDVKSATSN</sequence>
<evidence type="ECO:0000313" key="1">
    <source>
        <dbReference type="EMBL" id="TPP58343.1"/>
    </source>
</evidence>